<feature type="compositionally biased region" description="Polar residues" evidence="1">
    <location>
        <begin position="45"/>
        <end position="56"/>
    </location>
</feature>
<name>A0AAJ0EL56_9PEZI</name>
<comment type="caution">
    <text evidence="2">The sequence shown here is derived from an EMBL/GenBank/DDBJ whole genome shotgun (WGS) entry which is preliminary data.</text>
</comment>
<reference evidence="2" key="1">
    <citation type="submission" date="2021-06" db="EMBL/GenBank/DDBJ databases">
        <title>Comparative genomics, transcriptomics and evolutionary studies reveal genomic signatures of adaptation to plant cell wall in hemibiotrophic fungi.</title>
        <authorList>
            <consortium name="DOE Joint Genome Institute"/>
            <person name="Baroncelli R."/>
            <person name="Diaz J.F."/>
            <person name="Benocci T."/>
            <person name="Peng M."/>
            <person name="Battaglia E."/>
            <person name="Haridas S."/>
            <person name="Andreopoulos W."/>
            <person name="Labutti K."/>
            <person name="Pangilinan J."/>
            <person name="Floch G.L."/>
            <person name="Makela M.R."/>
            <person name="Henrissat B."/>
            <person name="Grigoriev I.V."/>
            <person name="Crouch J.A."/>
            <person name="De Vries R.P."/>
            <person name="Sukno S.A."/>
            <person name="Thon M.R."/>
        </authorList>
    </citation>
    <scope>NUCLEOTIDE SEQUENCE</scope>
    <source>
        <strain evidence="2">CBS 102054</strain>
    </source>
</reference>
<accession>A0AAJ0EL56</accession>
<dbReference type="GeneID" id="85466963"/>
<feature type="region of interest" description="Disordered" evidence="1">
    <location>
        <begin position="162"/>
        <end position="200"/>
    </location>
</feature>
<dbReference type="Proteomes" id="UP001243989">
    <property type="component" value="Unassembled WGS sequence"/>
</dbReference>
<feature type="compositionally biased region" description="Basic and acidic residues" evidence="1">
    <location>
        <begin position="1"/>
        <end position="21"/>
    </location>
</feature>
<dbReference type="AlphaFoldDB" id="A0AAJ0EL56"/>
<protein>
    <submittedName>
        <fullName evidence="2">Uncharacterized protein</fullName>
    </submittedName>
</protein>
<evidence type="ECO:0000313" key="2">
    <source>
        <dbReference type="EMBL" id="KAK1640585.1"/>
    </source>
</evidence>
<feature type="compositionally biased region" description="Polar residues" evidence="1">
    <location>
        <begin position="162"/>
        <end position="175"/>
    </location>
</feature>
<gene>
    <name evidence="2" type="ORF">BDP81DRAFT_165676</name>
</gene>
<keyword evidence="3" id="KW-1185">Reference proteome</keyword>
<evidence type="ECO:0000313" key="3">
    <source>
        <dbReference type="Proteomes" id="UP001243989"/>
    </source>
</evidence>
<feature type="region of interest" description="Disordered" evidence="1">
    <location>
        <begin position="1"/>
        <end position="91"/>
    </location>
</feature>
<dbReference type="RefSeq" id="XP_060449192.1">
    <property type="nucleotide sequence ID" value="XM_060582101.1"/>
</dbReference>
<organism evidence="2 3">
    <name type="scientific">Colletotrichum phormii</name>
    <dbReference type="NCBI Taxonomy" id="359342"/>
    <lineage>
        <taxon>Eukaryota</taxon>
        <taxon>Fungi</taxon>
        <taxon>Dikarya</taxon>
        <taxon>Ascomycota</taxon>
        <taxon>Pezizomycotina</taxon>
        <taxon>Sordariomycetes</taxon>
        <taxon>Hypocreomycetidae</taxon>
        <taxon>Glomerellales</taxon>
        <taxon>Glomerellaceae</taxon>
        <taxon>Colletotrichum</taxon>
        <taxon>Colletotrichum acutatum species complex</taxon>
    </lineage>
</organism>
<feature type="compositionally biased region" description="Acidic residues" evidence="1">
    <location>
        <begin position="57"/>
        <end position="69"/>
    </location>
</feature>
<dbReference type="EMBL" id="JAHMHQ010000004">
    <property type="protein sequence ID" value="KAK1640585.1"/>
    <property type="molecule type" value="Genomic_DNA"/>
</dbReference>
<proteinExistence type="predicted"/>
<evidence type="ECO:0000256" key="1">
    <source>
        <dbReference type="SAM" id="MobiDB-lite"/>
    </source>
</evidence>
<sequence length="304" mass="33523">MPAQTRRIERAQSARRQRGEETPFSDLPEPPQVQLAGLGRGSIGRETQQNKRSTAQIEDDEYNEYDEDTNPSSPPPLGRNRTNSDRLSQLREEERLLEEEILIATHEEPLRKRRADLERLRSASASPAPGLRQAVSAAPAPGVVLSSAGAVDLRNTVSPLTQAVSGAPSEQQQSDEFIAPKPPSTSSLPTEAAVTGGSSVSRPLSLPSLSYTGKSARDLHSFLLDCYYRFDLWAQQTRSDRDEVAYAVSCLQGNVKTSWMHCIFERRRDVGFTLRAATERAMQSYQQSLTHCVTGATTSHTART</sequence>
<feature type="compositionally biased region" description="Basic and acidic residues" evidence="1">
    <location>
        <begin position="82"/>
        <end position="91"/>
    </location>
</feature>